<sequence length="308" mass="35482">MDNELIARYLRGTCTEDERRLVEQWLHEADELPPAPPAANGEKDRHWLQLEDRIRQAPAKKRTIHRLVLLIGSAAAMFLLILGLGLFQSTQSPKPLEWVQVDNPPGKQRILTLPDSSVIQLNGGSSIAYPKRFTDTLREIRFLRGEAYFTVHRDTHRPFIVHTAEKEYIQVLGTEFNVRHADDHHPIQITLIHGRIAYRTATQYHHLVPGEQLTSDQEDFSKQQLADTAPVLAWTSGMLWFEETPVQEVFSRLEQHYDVTFSGSENVEQQLITGKFTREPLDRILWVISESTDIAFSRKGKQITIYKK</sequence>
<keyword evidence="1" id="KW-1133">Transmembrane helix</keyword>
<proteinExistence type="predicted"/>
<dbReference type="Proteomes" id="UP000198916">
    <property type="component" value="Unassembled WGS sequence"/>
</dbReference>
<keyword evidence="5" id="KW-1185">Reference proteome</keyword>
<keyword evidence="1" id="KW-0472">Membrane</keyword>
<feature type="domain" description="FecR protein" evidence="2">
    <location>
        <begin position="105"/>
        <end position="196"/>
    </location>
</feature>
<dbReference type="Pfam" id="PF04773">
    <property type="entry name" value="FecR"/>
    <property type="match status" value="1"/>
</dbReference>
<dbReference type="PANTHER" id="PTHR30273">
    <property type="entry name" value="PERIPLASMIC SIGNAL SENSOR AND SIGMA FACTOR ACTIVATOR FECR-RELATED"/>
    <property type="match status" value="1"/>
</dbReference>
<evidence type="ECO:0000256" key="1">
    <source>
        <dbReference type="SAM" id="Phobius"/>
    </source>
</evidence>
<dbReference type="Gene3D" id="3.55.50.30">
    <property type="match status" value="1"/>
</dbReference>
<feature type="transmembrane region" description="Helical" evidence="1">
    <location>
        <begin position="67"/>
        <end position="87"/>
    </location>
</feature>
<protein>
    <submittedName>
        <fullName evidence="4">FecR family protein</fullName>
    </submittedName>
</protein>
<feature type="domain" description="Protein FecR C-terminal" evidence="3">
    <location>
        <begin position="239"/>
        <end position="305"/>
    </location>
</feature>
<name>A0A1H7JXM7_9SPHI</name>
<dbReference type="PANTHER" id="PTHR30273:SF2">
    <property type="entry name" value="PROTEIN FECR"/>
    <property type="match status" value="1"/>
</dbReference>
<dbReference type="OrthoDB" id="645173at2"/>
<dbReference type="InterPro" id="IPR006860">
    <property type="entry name" value="FecR"/>
</dbReference>
<evidence type="ECO:0000313" key="4">
    <source>
        <dbReference type="EMBL" id="SEK78375.1"/>
    </source>
</evidence>
<organism evidence="4 5">
    <name type="scientific">Parapedobacter koreensis</name>
    <dbReference type="NCBI Taxonomy" id="332977"/>
    <lineage>
        <taxon>Bacteria</taxon>
        <taxon>Pseudomonadati</taxon>
        <taxon>Bacteroidota</taxon>
        <taxon>Sphingobacteriia</taxon>
        <taxon>Sphingobacteriales</taxon>
        <taxon>Sphingobacteriaceae</taxon>
        <taxon>Parapedobacter</taxon>
    </lineage>
</organism>
<dbReference type="InterPro" id="IPR012373">
    <property type="entry name" value="Ferrdict_sens_TM"/>
</dbReference>
<gene>
    <name evidence="4" type="ORF">SAMN05421740_102683</name>
</gene>
<reference evidence="5" key="1">
    <citation type="submission" date="2016-10" db="EMBL/GenBank/DDBJ databases">
        <authorList>
            <person name="Varghese N."/>
            <person name="Submissions S."/>
        </authorList>
    </citation>
    <scope>NUCLEOTIDE SEQUENCE [LARGE SCALE GENOMIC DNA]</scope>
    <source>
        <strain evidence="5">Jip14</strain>
    </source>
</reference>
<evidence type="ECO:0000259" key="2">
    <source>
        <dbReference type="Pfam" id="PF04773"/>
    </source>
</evidence>
<dbReference type="Pfam" id="PF16344">
    <property type="entry name" value="FecR_C"/>
    <property type="match status" value="1"/>
</dbReference>
<keyword evidence="1" id="KW-0812">Transmembrane</keyword>
<dbReference type="STRING" id="332977.SAMN05421740_102683"/>
<dbReference type="AlphaFoldDB" id="A0A1H7JXM7"/>
<dbReference type="GO" id="GO:0016989">
    <property type="term" value="F:sigma factor antagonist activity"/>
    <property type="evidence" value="ECO:0007669"/>
    <property type="project" value="TreeGrafter"/>
</dbReference>
<dbReference type="PIRSF" id="PIRSF018266">
    <property type="entry name" value="FecR"/>
    <property type="match status" value="1"/>
</dbReference>
<evidence type="ECO:0000313" key="5">
    <source>
        <dbReference type="Proteomes" id="UP000198916"/>
    </source>
</evidence>
<dbReference type="RefSeq" id="WP_090604060.1">
    <property type="nucleotide sequence ID" value="NZ_FNZR01000002.1"/>
</dbReference>
<accession>A0A1H7JXM7</accession>
<dbReference type="InterPro" id="IPR032508">
    <property type="entry name" value="FecR_C"/>
</dbReference>
<evidence type="ECO:0000259" key="3">
    <source>
        <dbReference type="Pfam" id="PF16344"/>
    </source>
</evidence>
<dbReference type="EMBL" id="FNZR01000002">
    <property type="protein sequence ID" value="SEK78375.1"/>
    <property type="molecule type" value="Genomic_DNA"/>
</dbReference>
<dbReference type="Gene3D" id="2.60.120.1440">
    <property type="match status" value="1"/>
</dbReference>